<dbReference type="InterPro" id="IPR011495">
    <property type="entry name" value="Sig_transdc_His_kin_sub2_dim/P"/>
</dbReference>
<dbReference type="CDD" id="cd00130">
    <property type="entry name" value="PAS"/>
    <property type="match status" value="1"/>
</dbReference>
<feature type="transmembrane region" description="Helical" evidence="9">
    <location>
        <begin position="33"/>
        <end position="51"/>
    </location>
</feature>
<keyword evidence="5" id="KW-0547">Nucleotide-binding</keyword>
<dbReference type="InterPro" id="IPR003594">
    <property type="entry name" value="HATPase_dom"/>
</dbReference>
<feature type="transmembrane region" description="Helical" evidence="9">
    <location>
        <begin position="100"/>
        <end position="122"/>
    </location>
</feature>
<dbReference type="RefSeq" id="WP_109967912.1">
    <property type="nucleotide sequence ID" value="NZ_CP176093.1"/>
</dbReference>
<dbReference type="GO" id="GO:0004673">
    <property type="term" value="F:protein histidine kinase activity"/>
    <property type="evidence" value="ECO:0007669"/>
    <property type="project" value="UniProtKB-EC"/>
</dbReference>
<keyword evidence="9" id="KW-1133">Transmembrane helix</keyword>
<name>A0A2V2N9V6_9EURY</name>
<keyword evidence="6" id="KW-0418">Kinase</keyword>
<protein>
    <recommendedName>
        <fullName evidence="2">histidine kinase</fullName>
        <ecNumber evidence="2">2.7.13.3</ecNumber>
    </recommendedName>
</protein>
<evidence type="ECO:0000256" key="4">
    <source>
        <dbReference type="ARBA" id="ARBA00022679"/>
    </source>
</evidence>
<evidence type="ECO:0000256" key="2">
    <source>
        <dbReference type="ARBA" id="ARBA00012438"/>
    </source>
</evidence>
<feature type="transmembrane region" description="Helical" evidence="9">
    <location>
        <begin position="228"/>
        <end position="248"/>
    </location>
</feature>
<evidence type="ECO:0000313" key="11">
    <source>
        <dbReference type="EMBL" id="PWR73258.1"/>
    </source>
</evidence>
<dbReference type="SMART" id="SM00091">
    <property type="entry name" value="PAS"/>
    <property type="match status" value="2"/>
</dbReference>
<keyword evidence="3" id="KW-0597">Phosphoprotein</keyword>
<evidence type="ECO:0000256" key="9">
    <source>
        <dbReference type="SAM" id="Phobius"/>
    </source>
</evidence>
<dbReference type="GO" id="GO:0005524">
    <property type="term" value="F:ATP binding"/>
    <property type="evidence" value="ECO:0007669"/>
    <property type="project" value="UniProtKB-KW"/>
</dbReference>
<dbReference type="Proteomes" id="UP000245657">
    <property type="component" value="Unassembled WGS sequence"/>
</dbReference>
<evidence type="ECO:0000256" key="3">
    <source>
        <dbReference type="ARBA" id="ARBA00022553"/>
    </source>
</evidence>
<dbReference type="SMART" id="SM00387">
    <property type="entry name" value="HATPase_c"/>
    <property type="match status" value="1"/>
</dbReference>
<evidence type="ECO:0000256" key="1">
    <source>
        <dbReference type="ARBA" id="ARBA00000085"/>
    </source>
</evidence>
<dbReference type="Gene3D" id="3.30.450.20">
    <property type="entry name" value="PAS domain"/>
    <property type="match status" value="3"/>
</dbReference>
<evidence type="ECO:0000256" key="5">
    <source>
        <dbReference type="ARBA" id="ARBA00022741"/>
    </source>
</evidence>
<keyword evidence="7" id="KW-0067">ATP-binding</keyword>
<feature type="domain" description="PAS" evidence="10">
    <location>
        <begin position="234"/>
        <end position="275"/>
    </location>
</feature>
<evidence type="ECO:0000313" key="12">
    <source>
        <dbReference type="Proteomes" id="UP000245657"/>
    </source>
</evidence>
<dbReference type="InterPro" id="IPR036890">
    <property type="entry name" value="HATPase_C_sf"/>
</dbReference>
<dbReference type="OrthoDB" id="135748at2157"/>
<keyword evidence="9" id="KW-0472">Membrane</keyword>
<dbReference type="SUPFAM" id="SSF55874">
    <property type="entry name" value="ATPase domain of HSP90 chaperone/DNA topoisomerase II/histidine kinase"/>
    <property type="match status" value="1"/>
</dbReference>
<feature type="coiled-coil region" evidence="8">
    <location>
        <begin position="357"/>
        <end position="384"/>
    </location>
</feature>
<dbReference type="PANTHER" id="PTHR41523">
    <property type="entry name" value="TWO-COMPONENT SYSTEM SENSOR PROTEIN"/>
    <property type="match status" value="1"/>
</dbReference>
<evidence type="ECO:0000256" key="6">
    <source>
        <dbReference type="ARBA" id="ARBA00022777"/>
    </source>
</evidence>
<feature type="transmembrane region" description="Helical" evidence="9">
    <location>
        <begin position="63"/>
        <end position="88"/>
    </location>
</feature>
<organism evidence="11 12">
    <name type="scientific">Methanospirillum lacunae</name>
    <dbReference type="NCBI Taxonomy" id="668570"/>
    <lineage>
        <taxon>Archaea</taxon>
        <taxon>Methanobacteriati</taxon>
        <taxon>Methanobacteriota</taxon>
        <taxon>Stenosarchaea group</taxon>
        <taxon>Methanomicrobia</taxon>
        <taxon>Methanomicrobiales</taxon>
        <taxon>Methanospirillaceae</taxon>
        <taxon>Methanospirillum</taxon>
    </lineage>
</organism>
<comment type="caution">
    <text evidence="11">The sequence shown here is derived from an EMBL/GenBank/DDBJ whole genome shotgun (WGS) entry which is preliminary data.</text>
</comment>
<comment type="catalytic activity">
    <reaction evidence="1">
        <text>ATP + protein L-histidine = ADP + protein N-phospho-L-histidine.</text>
        <dbReference type="EC" id="2.7.13.3"/>
    </reaction>
</comment>
<dbReference type="InterPro" id="IPR013655">
    <property type="entry name" value="PAS_fold_3"/>
</dbReference>
<accession>A0A2V2N9V6</accession>
<dbReference type="InterPro" id="IPR031621">
    <property type="entry name" value="HisKA_7TM"/>
</dbReference>
<dbReference type="Pfam" id="PF08447">
    <property type="entry name" value="PAS_3"/>
    <property type="match status" value="1"/>
</dbReference>
<evidence type="ECO:0000256" key="8">
    <source>
        <dbReference type="SAM" id="Coils"/>
    </source>
</evidence>
<dbReference type="Pfam" id="PF02518">
    <property type="entry name" value="HATPase_c"/>
    <property type="match status" value="1"/>
</dbReference>
<dbReference type="AlphaFoldDB" id="A0A2V2N9V6"/>
<feature type="transmembrane region" description="Helical" evidence="9">
    <location>
        <begin position="6"/>
        <end position="26"/>
    </location>
</feature>
<sequence>MSYTVLFTGLSLLAGMLLLSLFIGTLRTSKNNVIALTLFASLAVYCFGYALELQCFPLPVTLQIIGIEYIGIAIAPVAVFILVLRYLGLQTQTIKRLIPSLLIIPLFSQIVIWTPLIIPWFYEQAWMNTTSILPGFEMIPGVWWYIISIWNVLLLTISLIILIIKTIRNHDTNWKLSILICIGVIAPLLSFFLNFYLRQSIPIDSTPFFLMITGVTLFPAINKHNLLNIVPIAYATVFNTLGSGLIVLDNQGNIREINKEAEKIFSVSKAAVIGEKIQSSLQLGDYLYNIIDHSSGKREEISISHSKKTEYYLIDIIPFNEGDSKKSGSILMVTCISEWKQKEDKLIEYTELIEIRNSELNGAYKELKIKQDALKESEKSLKKAHEIAGLGIYELNLSSKQIFVSDEVLTIFGLNSANKNPDISDILKLVKPSYFDLVSSSFDSLIKSGIPFTIEFWIVRSDENECAIRGKGEINQEDLNGEKYVTFIFQDITERKLMEEEIQEANLEKEILLKEIHHRVKNNMQIISSLLSMQSRYIKDPEIQMIFKETQARVRSLALVHEQLYQSTNLNKINYREYIQKITKYLLQSHEITKGTITCSLVCPDIELTIEKAVPCSLILSELLTNSFKHAFREGQIGEIRIRFSFSSLSNLYTLDYQDNGKGFSENIQYKEGMGSTLINGLVRQLSGHISFENANPGVHYSITFPENMPEKK</sequence>
<evidence type="ECO:0000256" key="7">
    <source>
        <dbReference type="ARBA" id="ARBA00022840"/>
    </source>
</evidence>
<proteinExistence type="predicted"/>
<dbReference type="Pfam" id="PF07568">
    <property type="entry name" value="HisKA_2"/>
    <property type="match status" value="1"/>
</dbReference>
<dbReference type="Pfam" id="PF16927">
    <property type="entry name" value="HisKA_7TM"/>
    <property type="match status" value="1"/>
</dbReference>
<keyword evidence="12" id="KW-1185">Reference proteome</keyword>
<dbReference type="PANTHER" id="PTHR41523:SF8">
    <property type="entry name" value="ETHYLENE RESPONSE SENSOR PROTEIN"/>
    <property type="match status" value="1"/>
</dbReference>
<dbReference type="InterPro" id="IPR000014">
    <property type="entry name" value="PAS"/>
</dbReference>
<dbReference type="GO" id="GO:0006355">
    <property type="term" value="P:regulation of DNA-templated transcription"/>
    <property type="evidence" value="ECO:0007669"/>
    <property type="project" value="InterPro"/>
</dbReference>
<keyword evidence="4" id="KW-0808">Transferase</keyword>
<feature type="transmembrane region" description="Helical" evidence="9">
    <location>
        <begin position="142"/>
        <end position="164"/>
    </location>
</feature>
<dbReference type="InterPro" id="IPR035965">
    <property type="entry name" value="PAS-like_dom_sf"/>
</dbReference>
<gene>
    <name evidence="11" type="ORF">DK846_05390</name>
</gene>
<dbReference type="PROSITE" id="PS50112">
    <property type="entry name" value="PAS"/>
    <property type="match status" value="1"/>
</dbReference>
<reference evidence="11 12" key="1">
    <citation type="submission" date="2018-05" db="EMBL/GenBank/DDBJ databases">
        <title>Draft genome of Methanospirillum lacunae Ki8-1.</title>
        <authorList>
            <person name="Dueholm M.S."/>
            <person name="Nielsen P.H."/>
            <person name="Bakmann L.F."/>
            <person name="Otzen D.E."/>
        </authorList>
    </citation>
    <scope>NUCLEOTIDE SEQUENCE [LARGE SCALE GENOMIC DNA]</scope>
    <source>
        <strain evidence="11 12">Ki8-1</strain>
    </source>
</reference>
<evidence type="ECO:0000259" key="10">
    <source>
        <dbReference type="PROSITE" id="PS50112"/>
    </source>
</evidence>
<feature type="transmembrane region" description="Helical" evidence="9">
    <location>
        <begin position="176"/>
        <end position="197"/>
    </location>
</feature>
<dbReference type="Pfam" id="PF13188">
    <property type="entry name" value="PAS_8"/>
    <property type="match status" value="1"/>
</dbReference>
<dbReference type="SUPFAM" id="SSF55785">
    <property type="entry name" value="PYP-like sensor domain (PAS domain)"/>
    <property type="match status" value="2"/>
</dbReference>
<keyword evidence="8" id="KW-0175">Coiled coil</keyword>
<dbReference type="EC" id="2.7.13.3" evidence="2"/>
<feature type="transmembrane region" description="Helical" evidence="9">
    <location>
        <begin position="203"/>
        <end position="221"/>
    </location>
</feature>
<dbReference type="GeneID" id="97549986"/>
<dbReference type="Gene3D" id="3.30.565.10">
    <property type="entry name" value="Histidine kinase-like ATPase, C-terminal domain"/>
    <property type="match status" value="1"/>
</dbReference>
<dbReference type="EMBL" id="QGMY01000003">
    <property type="protein sequence ID" value="PWR73258.1"/>
    <property type="molecule type" value="Genomic_DNA"/>
</dbReference>
<keyword evidence="9" id="KW-0812">Transmembrane</keyword>